<reference evidence="4" key="2">
    <citation type="submission" date="2012-08" db="EMBL/GenBank/DDBJ databases">
        <authorList>
            <person name="Choi T.-J."/>
        </authorList>
    </citation>
    <scope>NUCLEOTIDE SEQUENCE [LARGE SCALE GENOMIC DNA]</scope>
    <source>
        <strain evidence="4">K-LV1</strain>
    </source>
</reference>
<dbReference type="Proteomes" id="UP000267516">
    <property type="component" value="Segment"/>
</dbReference>
<evidence type="ECO:0000313" key="2">
    <source>
        <dbReference type="EMBL" id="AFX59410.1"/>
    </source>
</evidence>
<dbReference type="Proteomes" id="UP000277283">
    <property type="component" value="Segment"/>
</dbReference>
<protein>
    <submittedName>
        <fullName evidence="3">ORF105</fullName>
    </submittedName>
    <submittedName>
        <fullName evidence="2">Wsv033</fullName>
    </submittedName>
</protein>
<organism evidence="2 4">
    <name type="scientific">White spot syndrome virus</name>
    <dbReference type="NCBI Taxonomy" id="342409"/>
    <lineage>
        <taxon>Viruses</taxon>
        <taxon>Viruses incertae sedis</taxon>
        <taxon>Naldaviricetes</taxon>
        <taxon>Nimaviridae</taxon>
        <taxon>Whispovirus</taxon>
    </lineage>
</organism>
<feature type="transmembrane region" description="Helical" evidence="1">
    <location>
        <begin position="20"/>
        <end position="45"/>
    </location>
</feature>
<keyword evidence="1" id="KW-0472">Membrane</keyword>
<sequence>MELLEESCKERPVLPLGPSIITSTSFVLLNALIHLFVLAVLVLFLTRNNPLFVIREHNFLFVISALLSSPIDCVIESIGLPASAMSGSVSGTEGTSIT</sequence>
<accession>K7WJ75</accession>
<reference evidence="3" key="3">
    <citation type="journal article" date="2018" name="Aquaculture">
        <title>Complete genome sequence of a white spot syndrome virus associated with a disease incursion in Australia.</title>
        <authorList>
            <person name="Oakey J."/>
            <person name="Smith C.S."/>
        </authorList>
    </citation>
    <scope>NUCLEOTIDE SEQUENCE [LARGE SCALE GENOMIC DNA]</scope>
    <source>
        <strain evidence="3">WSSV-AU</strain>
    </source>
</reference>
<gene>
    <name evidence="2" type="ORF">wssv_00330</name>
</gene>
<dbReference type="EMBL" id="MF768985">
    <property type="protein sequence ID" value="ATU83668.1"/>
    <property type="molecule type" value="Genomic_DNA"/>
</dbReference>
<proteinExistence type="predicted"/>
<keyword evidence="1" id="KW-1133">Transmembrane helix</keyword>
<name>K7WJ75_9VIRU</name>
<reference evidence="2" key="1">
    <citation type="submission" date="2012-08" db="EMBL/GenBank/DDBJ databases">
        <title>Cassytha pubescens and C. glabella (Lauraceae) are not disjunctly distributed between Australia and the Ryukyu Archipelago of Japan - evidence from morphological and molecular data.</title>
        <authorList>
            <person name="Kokubugata G."/>
            <person name="Nakamura K."/>
            <person name="Forster P.I."/>
            <person name="Wilson G.W."/>
            <person name="Holland A.E."/>
            <person name="Hirayama Y."/>
            <person name="Yokota M."/>
        </authorList>
    </citation>
    <scope>NUCLEOTIDE SEQUENCE</scope>
    <source>
        <strain evidence="2">K-LV1</strain>
    </source>
</reference>
<evidence type="ECO:0000256" key="1">
    <source>
        <dbReference type="SAM" id="Phobius"/>
    </source>
</evidence>
<dbReference type="EMBL" id="JX515788">
    <property type="protein sequence ID" value="AFX59410.1"/>
    <property type="molecule type" value="Genomic_DNA"/>
</dbReference>
<evidence type="ECO:0000313" key="4">
    <source>
        <dbReference type="Proteomes" id="UP000277283"/>
    </source>
</evidence>
<evidence type="ECO:0000313" key="3">
    <source>
        <dbReference type="EMBL" id="ATU83668.1"/>
    </source>
</evidence>
<keyword evidence="1" id="KW-0812">Transmembrane</keyword>